<organism evidence="8 9">
    <name type="scientific">Pandoraea bronchicola</name>
    <dbReference type="NCBI Taxonomy" id="2508287"/>
    <lineage>
        <taxon>Bacteria</taxon>
        <taxon>Pseudomonadati</taxon>
        <taxon>Pseudomonadota</taxon>
        <taxon>Betaproteobacteria</taxon>
        <taxon>Burkholderiales</taxon>
        <taxon>Burkholderiaceae</taxon>
        <taxon>Pandoraea</taxon>
    </lineage>
</organism>
<keyword evidence="3 4" id="KW-0975">Bacterial flagellum</keyword>
<accession>A0A5E5C228</accession>
<protein>
    <recommendedName>
        <fullName evidence="4">Flagellar hook protein FlgE</fullName>
    </recommendedName>
</protein>
<evidence type="ECO:0000256" key="4">
    <source>
        <dbReference type="RuleBase" id="RU362116"/>
    </source>
</evidence>
<dbReference type="PANTHER" id="PTHR30435">
    <property type="entry name" value="FLAGELLAR PROTEIN"/>
    <property type="match status" value="1"/>
</dbReference>
<dbReference type="InterPro" id="IPR053967">
    <property type="entry name" value="LlgE_F_G-like_D1"/>
</dbReference>
<dbReference type="GO" id="GO:0009425">
    <property type="term" value="C:bacterial-type flagellum basal body"/>
    <property type="evidence" value="ECO:0007669"/>
    <property type="project" value="UniProtKB-SubCell"/>
</dbReference>
<evidence type="ECO:0000259" key="6">
    <source>
        <dbReference type="Pfam" id="PF06429"/>
    </source>
</evidence>
<feature type="domain" description="Flagellar basal-body/hook protein C-terminal" evidence="6">
    <location>
        <begin position="346"/>
        <end position="387"/>
    </location>
</feature>
<keyword evidence="8" id="KW-0282">Flagellum</keyword>
<dbReference type="Gene3D" id="2.60.98.20">
    <property type="entry name" value="Flagellar hook protein FlgE"/>
    <property type="match status" value="1"/>
</dbReference>
<evidence type="ECO:0000256" key="1">
    <source>
        <dbReference type="ARBA" id="ARBA00004117"/>
    </source>
</evidence>
<dbReference type="OrthoDB" id="9804559at2"/>
<dbReference type="Proteomes" id="UP000382040">
    <property type="component" value="Unassembled WGS sequence"/>
</dbReference>
<dbReference type="InterPro" id="IPR037925">
    <property type="entry name" value="FlgE/F/G-like"/>
</dbReference>
<dbReference type="PANTHER" id="PTHR30435:SF1">
    <property type="entry name" value="FLAGELLAR HOOK PROTEIN FLGE"/>
    <property type="match status" value="1"/>
</dbReference>
<dbReference type="EMBL" id="CABPST010000019">
    <property type="protein sequence ID" value="VVE90700.1"/>
    <property type="molecule type" value="Genomic_DNA"/>
</dbReference>
<comment type="subcellular location">
    <subcellularLocation>
        <location evidence="1 4">Bacterial flagellum basal body</location>
    </subcellularLocation>
</comment>
<keyword evidence="8" id="KW-0969">Cilium</keyword>
<dbReference type="Pfam" id="PF22692">
    <property type="entry name" value="LlgE_F_G_D1"/>
    <property type="match status" value="1"/>
</dbReference>
<dbReference type="InterPro" id="IPR001444">
    <property type="entry name" value="Flag_bb_rod_N"/>
</dbReference>
<name>A0A5E5C228_9BURK</name>
<sequence>MLDSIYIGMTGLLGYSNALRVISNNTANMNTPGFKGSALQFTDLFYDNSEAGRGNGPNYGQLGYGMTSNGVTVNYSSGEIRSTGRPLDAGIDGLGWFVLRQPDGSYTYTRAGQFDLDADGWLINRNDQSRVMTLNNGQLTDVSIAGARTTPGKATSTVTFNGNLSSTATDQTVGNITVYDATGTAHTLSMSLTNAGSSLSGTWLTSISEGGKTLATGQLVFVNGSPTLATSRFSFAYAPTGGTLTFDFSKDVTSYSGGNFSTIAAGGQDGFGPGSQTSATFDDTGNLVLGYSNGQSLKLAQLALANFRSTDDLLALGGNQFKSTNSQGVTYGKAGSDAFGKLKTTAVENSNVDLSQEFSDLVIMQRGYQASSQVITTANDMLQQLFSLKGGR</sequence>
<dbReference type="GO" id="GO:0071978">
    <property type="term" value="P:bacterial-type flagellum-dependent swarming motility"/>
    <property type="evidence" value="ECO:0007669"/>
    <property type="project" value="TreeGrafter"/>
</dbReference>
<proteinExistence type="inferred from homology"/>
<dbReference type="Pfam" id="PF00460">
    <property type="entry name" value="Flg_bb_rod"/>
    <property type="match status" value="1"/>
</dbReference>
<keyword evidence="9" id="KW-1185">Reference proteome</keyword>
<evidence type="ECO:0000256" key="3">
    <source>
        <dbReference type="ARBA" id="ARBA00023143"/>
    </source>
</evidence>
<comment type="function">
    <text evidence="4">A flexible structure which links the flagellar filament to the drive apparatus in the basal body.</text>
</comment>
<evidence type="ECO:0000313" key="8">
    <source>
        <dbReference type="EMBL" id="VVE90700.1"/>
    </source>
</evidence>
<dbReference type="InterPro" id="IPR037058">
    <property type="entry name" value="Falgellar_hook_FlgE_sf"/>
</dbReference>
<dbReference type="GO" id="GO:0005829">
    <property type="term" value="C:cytosol"/>
    <property type="evidence" value="ECO:0007669"/>
    <property type="project" value="TreeGrafter"/>
</dbReference>
<dbReference type="RefSeq" id="WP_150561834.1">
    <property type="nucleotide sequence ID" value="NZ_CABPST010000019.1"/>
</dbReference>
<dbReference type="SUPFAM" id="SSF117143">
    <property type="entry name" value="Flagellar hook protein flgE"/>
    <property type="match status" value="1"/>
</dbReference>
<dbReference type="GO" id="GO:0009424">
    <property type="term" value="C:bacterial-type flagellum hook"/>
    <property type="evidence" value="ECO:0007669"/>
    <property type="project" value="TreeGrafter"/>
</dbReference>
<gene>
    <name evidence="8" type="ORF">PBR20603_04687</name>
</gene>
<evidence type="ECO:0000259" key="5">
    <source>
        <dbReference type="Pfam" id="PF00460"/>
    </source>
</evidence>
<reference evidence="8 9" key="1">
    <citation type="submission" date="2019-08" db="EMBL/GenBank/DDBJ databases">
        <authorList>
            <person name="Peeters C."/>
        </authorList>
    </citation>
    <scope>NUCLEOTIDE SEQUENCE [LARGE SCALE GENOMIC DNA]</scope>
    <source>
        <strain evidence="8 9">LMG 20603</strain>
    </source>
</reference>
<keyword evidence="8" id="KW-0966">Cell projection</keyword>
<dbReference type="InterPro" id="IPR010930">
    <property type="entry name" value="Flg_bb/hook_C_dom"/>
</dbReference>
<dbReference type="AlphaFoldDB" id="A0A5E5C228"/>
<dbReference type="InterPro" id="IPR020013">
    <property type="entry name" value="Flagellar_FlgE/F/G"/>
</dbReference>
<dbReference type="NCBIfam" id="TIGR03506">
    <property type="entry name" value="FlgEFG_subfam"/>
    <property type="match status" value="1"/>
</dbReference>
<feature type="domain" description="Flagellar hook protein FlgE/F/G-like D1" evidence="7">
    <location>
        <begin position="91"/>
        <end position="127"/>
    </location>
</feature>
<evidence type="ECO:0000256" key="2">
    <source>
        <dbReference type="ARBA" id="ARBA00009677"/>
    </source>
</evidence>
<dbReference type="Pfam" id="PF06429">
    <property type="entry name" value="Flg_bbr_C"/>
    <property type="match status" value="1"/>
</dbReference>
<comment type="similarity">
    <text evidence="2 4">Belongs to the flagella basal body rod proteins family.</text>
</comment>
<feature type="domain" description="Flagellar basal body rod protein N-terminal" evidence="5">
    <location>
        <begin position="5"/>
        <end position="35"/>
    </location>
</feature>
<evidence type="ECO:0000259" key="7">
    <source>
        <dbReference type="Pfam" id="PF22692"/>
    </source>
</evidence>
<evidence type="ECO:0000313" key="9">
    <source>
        <dbReference type="Proteomes" id="UP000382040"/>
    </source>
</evidence>